<feature type="compositionally biased region" description="Low complexity" evidence="3">
    <location>
        <begin position="3752"/>
        <end position="3777"/>
    </location>
</feature>
<feature type="transmembrane region" description="Helical" evidence="4">
    <location>
        <begin position="5850"/>
        <end position="5869"/>
    </location>
</feature>
<feature type="region of interest" description="Disordered" evidence="3">
    <location>
        <begin position="1870"/>
        <end position="1898"/>
    </location>
</feature>
<feature type="compositionally biased region" description="Basic and acidic residues" evidence="3">
    <location>
        <begin position="4485"/>
        <end position="4494"/>
    </location>
</feature>
<keyword evidence="4" id="KW-0812">Transmembrane</keyword>
<feature type="region of interest" description="Disordered" evidence="3">
    <location>
        <begin position="3750"/>
        <end position="3784"/>
    </location>
</feature>
<proteinExistence type="inferred from homology"/>
<feature type="region of interest" description="Disordered" evidence="3">
    <location>
        <begin position="4787"/>
        <end position="4810"/>
    </location>
</feature>
<feature type="region of interest" description="Disordered" evidence="3">
    <location>
        <begin position="2303"/>
        <end position="2325"/>
    </location>
</feature>
<evidence type="ECO:0000259" key="5">
    <source>
        <dbReference type="Pfam" id="PF13764"/>
    </source>
</evidence>
<feature type="compositionally biased region" description="Low complexity" evidence="3">
    <location>
        <begin position="3706"/>
        <end position="3724"/>
    </location>
</feature>
<feature type="region of interest" description="Disordered" evidence="3">
    <location>
        <begin position="5648"/>
        <end position="5677"/>
    </location>
</feature>
<feature type="compositionally biased region" description="Polar residues" evidence="3">
    <location>
        <begin position="1877"/>
        <end position="1887"/>
    </location>
</feature>
<feature type="region of interest" description="UBR4 E3 catalytic module" evidence="1">
    <location>
        <begin position="5385"/>
        <end position="5872"/>
    </location>
</feature>
<comment type="similarity">
    <text evidence="1">Belongs to the UBR4 family.</text>
</comment>
<feature type="region of interest" description="Disordered" evidence="3">
    <location>
        <begin position="2551"/>
        <end position="2576"/>
    </location>
</feature>
<feature type="compositionally biased region" description="Low complexity" evidence="3">
    <location>
        <begin position="4459"/>
        <end position="4469"/>
    </location>
</feature>
<dbReference type="PANTHER" id="PTHR21725:SF1">
    <property type="entry name" value="E3 UBIQUITIN-PROTEIN LIGASE UBR4"/>
    <property type="match status" value="1"/>
</dbReference>
<feature type="domain" description="E3 ubiquitin ligase UBR4 C-terminal" evidence="5">
    <location>
        <begin position="5678"/>
        <end position="5853"/>
    </location>
</feature>
<keyword evidence="4" id="KW-1133">Transmembrane helix</keyword>
<feature type="region of interest" description="Disordered" evidence="3">
    <location>
        <begin position="67"/>
        <end position="89"/>
    </location>
</feature>
<comment type="caution">
    <text evidence="6">The sequence shown here is derived from an EMBL/GenBank/DDBJ whole genome shotgun (WGS) entry which is preliminary data.</text>
</comment>
<evidence type="ECO:0000256" key="4">
    <source>
        <dbReference type="SAM" id="Phobius"/>
    </source>
</evidence>
<reference evidence="6 7" key="1">
    <citation type="submission" date="2019-03" db="EMBL/GenBank/DDBJ databases">
        <title>An improved genome assembly of the fluke Schistosoma japonicum.</title>
        <authorList>
            <person name="Hu W."/>
            <person name="Luo F."/>
            <person name="Yin M."/>
            <person name="Mo X."/>
            <person name="Sun C."/>
            <person name="Wu Q."/>
            <person name="Zhu B."/>
            <person name="Xiang M."/>
            <person name="Wang J."/>
            <person name="Wang Y."/>
            <person name="Zhang T."/>
            <person name="Xu B."/>
            <person name="Zheng H."/>
            <person name="Feng Z."/>
        </authorList>
    </citation>
    <scope>NUCLEOTIDE SEQUENCE [LARGE SCALE GENOMIC DNA]</scope>
    <source>
        <strain evidence="6">HuSjv2</strain>
        <tissue evidence="6">Worms</tissue>
    </source>
</reference>
<keyword evidence="4" id="KW-0472">Membrane</keyword>
<dbReference type="GO" id="GO:0008270">
    <property type="term" value="F:zinc ion binding"/>
    <property type="evidence" value="ECO:0007669"/>
    <property type="project" value="UniProtKB-KW"/>
</dbReference>
<feature type="region of interest" description="Disordered" evidence="3">
    <location>
        <begin position="4459"/>
        <end position="4510"/>
    </location>
</feature>
<accession>A0A4Z2CWF3</accession>
<dbReference type="Pfam" id="PF13764">
    <property type="entry name" value="E3_UbLigase_R4"/>
    <property type="match status" value="2"/>
</dbReference>
<keyword evidence="1" id="KW-0863">Zinc-finger</keyword>
<dbReference type="Proteomes" id="UP000311919">
    <property type="component" value="Unassembled WGS sequence"/>
</dbReference>
<dbReference type="PROSITE" id="PS52043">
    <property type="entry name" value="UBR4_E3"/>
    <property type="match status" value="1"/>
</dbReference>
<feature type="non-terminal residue" evidence="6">
    <location>
        <position position="1"/>
    </location>
</feature>
<feature type="compositionally biased region" description="Polar residues" evidence="3">
    <location>
        <begin position="4495"/>
        <end position="4510"/>
    </location>
</feature>
<feature type="domain" description="E3 ubiquitin ligase UBR4 C-terminal" evidence="5">
    <location>
        <begin position="5018"/>
        <end position="5643"/>
    </location>
</feature>
<keyword evidence="1" id="KW-0479">Metal-binding</keyword>
<gene>
    <name evidence="6" type="ORF">EWB00_006976</name>
</gene>
<name>A0A4Z2CWF3_SCHJA</name>
<feature type="compositionally biased region" description="Polar residues" evidence="3">
    <location>
        <begin position="4797"/>
        <end position="4810"/>
    </location>
</feature>
<keyword evidence="1" id="KW-0862">Zinc</keyword>
<sequence>TPVPSISLQNDTLWRRIILAGHQLFRSSSPLSHYDFNKYFTPHSPSAVLLNTTDEFDHSVISKPLQLDSNHRHIPTSTDSPSSLSVATSGRYAIQSPSSSISSFTPLTMSTTQINAIVSLPAISMSVASNPPRDPSSSSSSNPMFLIQALASILAGSETGSNIRGGGLIFPPLSAHGSVITSDAQHLNENNISFIPSSTALSLRELFGSRISNNGLPSSTTSSMMTGKTITSSSGVATSTGAVTCVLRLPSPGRSSYSYFLVIASTGPKSLCSSSDIGVTSSANTTTSDSLKASRMSPFSQRGLMTIYCLDRLLAQIAAKQDDGLKEVTKLKSIIALFQSRHVEIKAEPYNENETKSTANVTSELSNSLNSISNIMNQQLQQLTVNLNDLPKSSTATAGMLISSMTVNPSCTSTFAVCGLWECVVMSLSSVGQVCGRISVVPVVGTRREQIIKAIWLPNSIKLLAILTDQSVQIFDIFENPTKPKYNFKPVDGSFCDATFLRLPLQPTQRSVDSQQQANTNSNILMTDDNDGSNSFEFNIHLLVMANMGSILHQKLGPDCLSSLGPFFLAESLEWDITSLKKVNATTGRTTTTDDLVGIPELTRDCLTGVLGGGGVSLQYISSMGLLLHAYQSGHSVASGIKLFNTSDKSSKQAQNMSELRITNSFLLAIGPSERNVLSSGSNISSAKFTRNSPIVHSDTSYFDSDNLLASLLLAAHSGIYPSLQSPRIHHSSVRQANQRLFIPSIGPLYRWTEVSDHPGLVSAVSKIHFMPNSPSQHQSYLMAFEPDQVWIQHVFAHPRSQHFNICDSTIKSTTTSKVVPPTPTTATTSATTNLSGVVKVISSDNFNSGQALSPSTQLLDSFSFHWFGSPQHIGRTVTLLLTSDGHLLANATVPRSSLYTLQNITESNSEQKKPNYKLAVLPGQYWLQNDFSEKSLSSFNGIMSAKCGLLSNGPVSINSLMLNLPKGPLWDLATTFYKFSEGSKHNNNNNKVSRKKSLTLAAENSIEMLQKYLIESPAFGPLPVDFFEHVSETAEVDFDGADLLQFYNYEQLRRRLTTPGNPVTGVGSYTRKNSNQRRDDKHATLKGPILPSNTSASTSTGVIATKSKDLSATIGQQSQQHVAYIIDIHNRRPKDTLLAGLRIALPAVSSTGENASRWPRFFKLFDRTILVPLPYPGMTSARTIDLPLYRCEMLKSHELLQLVVGTSDDPEDMTSIDCIIVYAIDRDLVSCLPQSYPTVDLLFDEQHQLQESHMVKYSRKKLQSSLINENNSRKAKGPMDLFVIKNNNGIDELNMSNNDDNLNKNLDEVCNNLDELVKNNVNIIEQSLAFRLDRLFGTGFVTELVLNDNKRSTGKSRSRLPQLYSTKPFPSPPSVTFILADSMQCLHFTSGDSSVPLCLLSDYCGLTASISNMLCAVVNMGIASNSKKHHPSLTGFNLILSSLMQNFKKRATSTTTKVNLTLENSLQSPSYGLNILIAEIIKYLNWIESLTFLSDCCNRSAVTTILPTFTSLAIHLYQLAFMAVCFLNIEELVHSTNSVESILSEILYNPLNYSWDKLCNQLNILQSNMNDYDDIISRHVSVVESIRLISQFSMQIYHLLYINPLDLIQMLSKHAHNQQQSKNISVFYSVLHRLFNLFVTNLPVHSNPLHTIDPIWPLKFDMLPLTTLRQDMAYSPVSIMDNVKEFAHDPTLTSLSSSPTSVLILKPKSYFNQSIQCFINPLIRALYTILLSTDINTQSSSSPLADDNTSCDELIMKSLIKPPNEQVNSLDYGKLLIVLLSHSNILISCASRDSLCRLILNARPKSRIVWSKLHLSMSRRYNSCYRKSSLSRPVKSVSESNVSQNSVTDLLNVQGSSLIYTTPSLNTVTTPTVSSGRSFQSRTTPYSGRRRPPREYHSLQPSQLIDVLLNEENPRSQELISLDDLDDIDNHRVMSLADSRQDTGGDWYSGSGSINNRQRRSSHFLRILNRPLSVPIWDGETRSSTNSMLAVNVNEPVRYMDMENDILDDYSQSDMNLDTDTNNAENILFSELLDLSAVEPSISSSLRYASDDDRACRILRLCRRIWGSRRIVSLRQLVADSESGGENDFDSRINENDETEPENIFAEDEDEDDDDDDIDVDENTHEDDNLDMGDEKDDDADEDEGEEGGDDDDDEEEEDDNDEQSRSGISENLTSEMALLLAQLVAESGQSVSNGHESLIDQLGISFSGLSRSFLNRSQRSVRNINTTTSTTPISTLGTEVPVSNSSTSATVTAISLGVHEAQVHEPVETPNTTLRSNAPGAIRTDSRTVSHADSVREWEANNVIHDDEDQSGDVRRQETSSEEAIDVHPNLLDVDDAQEGLDMWGFSENLEDDVLLTLALQLSLRDQGGSSTRDDVGENNQQSVDTPRLQSISQEVVTIRENENVNQMELNNEQDFEEFSQLADSTGWSVESGVPETNGAIMNSAFQESSNQSAVETTLQNPYHGEIDVEYVTSVATEEEDFPGLYSLFEETTLSPKAVELACLDKAHSRSLHTATSINSTANTSTNRNKNRNVCIKSEEMLLTDAADSRSISSTNMSSDGNNDDISNDSAPESNILRNSYRYDNLKSLYYSTSVSLDDVDDNNESAFADSGDDVHDSARNSNIDVFPSDTDYHHHQVSNSANNSRFQANNSSENNNEPNDNKQISFLLKSLTKSLLSSKYRRQNLALLFCLNMSNYLSTEWLNTIKQFTQSKSTLTDTSPGFSQHFVPVLQFIICLVRILHANACQLNAEIIVLQHQPVQSTTVSTFPSTKINYIGYQNRFYLEYIKQLLHAIKTSLEQLIRTFVNGLLQSVSVVYPDNFEEGESIRPGLNDVNLRENVEQIVHHSNYSLLLEFIILQLYALIEIFGFIPSSLSHSSYEASHSLSLIDLWLYDEYPVLDNCGGVNQMSTPSSSSTSAQQFSPKPVMTAVPTTDQMNLLSNKPELRALIDQTIEFCLTLLETLYTRLLKIQEEASTVGQGSDVKQSTHKTFISYPNAIINPTACGLLQGSLYSLQNSGDTPIGTSASGLLSWLPLISSSHCLDYIGNPMMSQLGWLATRACVKLPYILLYFLSSTWKDKNELSSGSGSSGKPLCHSYKISYLSSESESRWCSVLFNYKELISHPNLFQSQFTTTNLPSTQHQRNDNSDISTNTPSISNNLFQFMNLESAQQSSKLIYPLERELQSLLVSIVGPKSYRQLHDVHRLTKLLQRIRDICVNTGGLVLHDSCGSMLFSTSGTSPAPTYTFSDDLLTNPTNPTASTNDTQLNPNFSWSPSHYQNIFARQLRLPYIAQREILENISSCLAIAMRNTAYWQRLCLRSSGTLLFLLHTSLVLDRKIARNMLYLIQLAICSGSVKSRNHNAEKQLHDEFKRSACSIQSTEMKLSRIIASNLIVLRHSTISTCSEINSEENTSKSKLEHADLQVSSLLVQFIRTFLCRCPEKSIRDSTAHILSTIFSCVSREAQSQILSLITLLWPELSTFVPYSSQFVHLSIYLLNSYPNWSGRAKLIEQVIWILMQRLEALKRYPNRTLYSVLMHFAYSQTGLLPGVFIPSESTEQCGSFDRSTNEFTFLRPTTITTTDSSTSRSWASVVAQKPNTSQSSSINSSSGGFNGMTETSQFQTDFNRNLPNNLSTSISASNSPFTFELEPCLLCHAKVIDEPFYVTFRWDSEPSVSRRSIQSVVSTIYSSRFAHQFRQSPLRNPGTQNTLRTTTQQSNTGTNGTDILFASSNTAVPNISSLTQTTLNMPKSSALSTSSSSSTTTTTTSTTTATSSVGGSGVSGTPSNPFSLIVPVQLKSRATSSVHIFDLEGSYLISQITVKFNVLTKRPRYVRTLNVYTCDLTDRASARLIHEPQLWQLVASVRFSRNQTVARICFSHPSPVPVWLTANQEYATDKRITMNPDLVTDSFNLKQTPGLPIRASRLVFEYADFHSTGQEERRVCPRCHASDLQGSTCMMCHSNVNECFRCRSLNLSNEDVYLCANCGTSRHGKIEFSITAKPCYLSVEPLHDRDDRESACARILSLSRELGKISQVLSQLIQVDVTECLYRLCSLDTGVIDLTSLQESVPIKASPSLLSNNASGVGKAQTNSIVSNDPPQSTISSTNHTGFVNPAIIRLISSALKARAYSLDAAVITRRLWAARQSVVEFDTEEQHTSAVDCCIDNQSVRNDNKFFNSESSDYHPRKTQLNYVELDKMFYPSLSGCYWCLINTIYQCSYFLRNVAEFTALTMLKTVNKNAWDTSHWLFGTTTTTPTGVTCEDGDYPFPLFSVVSSSMVAATPTAINSVDIIRNLITNLIESGLNIYPQHFQQELRILLIYLTKDCHSLIYHLGNILSDRIVRTASIHGDQAHLLGPLLYNDVCLLQGSVESILPRKTQHGQLRKHSLDLSAEHWEARLRPVFKILLELSNNSVMNAPSIPVVQNILLPLVESLYMLASYKPSPSSLAFTKRSSIPIHTTATTTSNNVNNQPTEKDTISSLSVSKTDTDNNESQHDQLSNQSATPDNNFQLLQSSGHPPISLLSNDSDAIASFQAWLTNQPYASFEAWRELKSIQIHASSFRYHTNQVDVASSSSDQQTISLWNNLNTKQINLVVRYAIRWKSIIEIKRWVKHWCLSATNCSFIKADHISSDSWLTKILFSPPDSNARGVYDCMKLLRQITSSIPVPKQTYTEVATCCNTQPVNPYFPKNLNVLFDKRRCAALSYLAEVCVPRLGELASTRDANLLLVERTSVTTTPSTSGPVSSSAVATSTRNNSFTPIPVALTAGDIFVTEFRHLTTSESSLVHSLTGRKLKQHTHTPTASTNNTSTGQNTIAVSRSPFIPYLLIKANFLRYVRILMRKLLLQITCIESVPVGHWNELMAATLSPISGSGACNGGAPAYAIALVAELLSVLKPLKQLTRSQQNQLLHILLPACAQLRYLVFQRTDCTVKAQTVFDSMLAELTGVSGIQIQEFLSTVLDVLAEYPIDDHQSATYLLQRLCTPVCPMDTDQTVFQIKLEVWRPHEDYLLARSRIEILPSDTRGLGPRIHNLIDFICDANNLTTDMRLEIVCEGQILMPQLRLHDVYTQIWCANRNNVNKPMRLRYRIPGLEADNLPYVENLSSEQIPPEQYSHISVLATHPHGLGDLLKRLASSQNAVYNRDLIDVIVHILEYCLKTPACIERLTDPGIKAIPRLLHTLIICLQSKQQKSSHHQQQSANIPEDITKRLIAVLKSLLELVDNKFNVMSSSYELSQSEFINLIDLNSVQFLLNFITIHPNISNVSVDVARLLGLMTFADERKMDAIIDFLKINLDQLKPSAQFNAFEVALLDCCCSLLFAIPKTSHNGVLFKQRVKQNAMLLHTSLHFLWSTFPLSCIDNNLDESSSTTVTSISNTTDPDVIKFLSEPSLPYVLQLLHVCVDGDQEEALLSQPDGLVETDRRRIEAYQLLRLFHQLEISKSSGRVGLLAEDMLNDWASTEDNSGNVSLKDSTDHHHCTIGQIVDNLRNVTLRRTRSLAHNMREKRLRSLNMRVNEKGQVAMVETDRLNKMTAVIQEETGLSCVICHEGLRIAPNEALGIYVYVRRCTLEENICMTGCEQAVTNFTNPPPNIPDGYSTLSNFVIVHFSCHTKSFKASSENEWIAAQRHNWDVGCNNILPILNPPLTGTVTAAVVSNNGGSGSSSSSSSNSKSSSKTGQQQAPDTVYAGHLANFMDFIMHKLNICPGYVMALHDIKLLLLRFACNRTFTVEAGGGGKESNMQLLPHLMQVYLHSLLMSSHVDQELEALKQFIEVPASYWAKPDKCWITTGPLYRSVVALHLWSRDEWLKHRTALLYSLLYMVVGRSNNNTTDDNRFIIIKPYLIYFGLIDSLYEYLFKVGFLFQLYTFIVYYTWVHL</sequence>
<organism evidence="6 7">
    <name type="scientific">Schistosoma japonicum</name>
    <name type="common">Blood fluke</name>
    <dbReference type="NCBI Taxonomy" id="6182"/>
    <lineage>
        <taxon>Eukaryota</taxon>
        <taxon>Metazoa</taxon>
        <taxon>Spiralia</taxon>
        <taxon>Lophotrochozoa</taxon>
        <taxon>Platyhelminthes</taxon>
        <taxon>Trematoda</taxon>
        <taxon>Digenea</taxon>
        <taxon>Strigeidida</taxon>
        <taxon>Schistosomatoidea</taxon>
        <taxon>Schistosomatidae</taxon>
        <taxon>Schistosoma</taxon>
    </lineage>
</organism>
<dbReference type="PANTHER" id="PTHR21725">
    <property type="entry name" value="E3 UBIQUITIN-PROTEIN LIGASE UBR4"/>
    <property type="match status" value="1"/>
</dbReference>
<feature type="region of interest" description="Disordered" evidence="3">
    <location>
        <begin position="3700"/>
        <end position="3724"/>
    </location>
</feature>
<feature type="region of interest" description="Disordered" evidence="3">
    <location>
        <begin position="2081"/>
        <end position="2169"/>
    </location>
</feature>
<feature type="coiled-coil region" evidence="2">
    <location>
        <begin position="1300"/>
        <end position="1327"/>
    </location>
</feature>
<dbReference type="InterPro" id="IPR025704">
    <property type="entry name" value="E3_Ub_ligase_UBR4_C"/>
</dbReference>
<feature type="region of interest" description="Disordered" evidence="3">
    <location>
        <begin position="2369"/>
        <end position="2388"/>
    </location>
</feature>
<evidence type="ECO:0000313" key="7">
    <source>
        <dbReference type="Proteomes" id="UP000311919"/>
    </source>
</evidence>
<feature type="compositionally biased region" description="Polar residues" evidence="3">
    <location>
        <begin position="75"/>
        <end position="88"/>
    </location>
</feature>
<evidence type="ECO:0000256" key="2">
    <source>
        <dbReference type="SAM" id="Coils"/>
    </source>
</evidence>
<feature type="region of interest" description="Disordered" evidence="3">
    <location>
        <begin position="1059"/>
        <end position="1101"/>
    </location>
</feature>
<dbReference type="InterPro" id="IPR045189">
    <property type="entry name" value="UBR4-like"/>
</dbReference>
<dbReference type="OrthoDB" id="30336at2759"/>
<feature type="compositionally biased region" description="Polar residues" evidence="3">
    <location>
        <begin position="1092"/>
        <end position="1101"/>
    </location>
</feature>
<protein>
    <submittedName>
        <fullName evidence="6">E3 ubiquitin-protein ligase UBR4</fullName>
    </submittedName>
</protein>
<evidence type="ECO:0000256" key="3">
    <source>
        <dbReference type="SAM" id="MobiDB-lite"/>
    </source>
</evidence>
<feature type="compositionally biased region" description="Acidic residues" evidence="3">
    <location>
        <begin position="2129"/>
        <end position="2163"/>
    </location>
</feature>
<dbReference type="STRING" id="6182.A0A4Z2CWF3"/>
<feature type="compositionally biased region" description="Polar residues" evidence="3">
    <location>
        <begin position="2640"/>
        <end position="2651"/>
    </location>
</feature>
<evidence type="ECO:0000256" key="1">
    <source>
        <dbReference type="PROSITE-ProRule" id="PRU01388"/>
    </source>
</evidence>
<feature type="compositionally biased region" description="Low complexity" evidence="3">
    <location>
        <begin position="5658"/>
        <end position="5671"/>
    </location>
</feature>
<keyword evidence="2" id="KW-0175">Coiled coil</keyword>
<feature type="compositionally biased region" description="Acidic residues" evidence="3">
    <location>
        <begin position="2097"/>
        <end position="2122"/>
    </location>
</feature>
<dbReference type="EMBL" id="SKCS01000407">
    <property type="protein sequence ID" value="TNN08553.1"/>
    <property type="molecule type" value="Genomic_DNA"/>
</dbReference>
<feature type="compositionally biased region" description="Low complexity" evidence="3">
    <location>
        <begin position="2652"/>
        <end position="2661"/>
    </location>
</feature>
<keyword evidence="7" id="KW-1185">Reference proteome</keyword>
<feature type="region of interest" description="Disordered" evidence="3">
    <location>
        <begin position="2609"/>
        <end position="2664"/>
    </location>
</feature>
<evidence type="ECO:0000313" key="6">
    <source>
        <dbReference type="EMBL" id="TNN08553.1"/>
    </source>
</evidence>